<dbReference type="GO" id="GO:0016682">
    <property type="term" value="F:oxidoreductase activity, acting on diphenols and related substances as donors, oxygen as acceptor"/>
    <property type="evidence" value="ECO:0007669"/>
    <property type="project" value="TreeGrafter"/>
</dbReference>
<dbReference type="RefSeq" id="WP_330927733.1">
    <property type="nucleotide sequence ID" value="NZ_CP119075.1"/>
</dbReference>
<evidence type="ECO:0000256" key="1">
    <source>
        <dbReference type="ARBA" id="ARBA00004651"/>
    </source>
</evidence>
<feature type="transmembrane region" description="Helical" evidence="7">
    <location>
        <begin position="44"/>
        <end position="68"/>
    </location>
</feature>
<feature type="transmembrane region" description="Helical" evidence="7">
    <location>
        <begin position="116"/>
        <end position="139"/>
    </location>
</feature>
<feature type="transmembrane region" description="Helical" evidence="7">
    <location>
        <begin position="307"/>
        <end position="326"/>
    </location>
</feature>
<comment type="similarity">
    <text evidence="2">Belongs to the cytochrome ubiquinol oxidase subunit 2 family.</text>
</comment>
<evidence type="ECO:0000313" key="8">
    <source>
        <dbReference type="EMBL" id="WED66447.1"/>
    </source>
</evidence>
<evidence type="ECO:0000256" key="6">
    <source>
        <dbReference type="ARBA" id="ARBA00023136"/>
    </source>
</evidence>
<dbReference type="PANTHER" id="PTHR43141">
    <property type="entry name" value="CYTOCHROME BD2 SUBUNIT II"/>
    <property type="match status" value="1"/>
</dbReference>
<evidence type="ECO:0000256" key="7">
    <source>
        <dbReference type="SAM" id="Phobius"/>
    </source>
</evidence>
<feature type="transmembrane region" description="Helical" evidence="7">
    <location>
        <begin position="159"/>
        <end position="184"/>
    </location>
</feature>
<evidence type="ECO:0000256" key="4">
    <source>
        <dbReference type="ARBA" id="ARBA00022692"/>
    </source>
</evidence>
<keyword evidence="9" id="KW-1185">Reference proteome</keyword>
<feature type="transmembrane region" description="Helical" evidence="7">
    <location>
        <begin position="232"/>
        <end position="252"/>
    </location>
</feature>
<evidence type="ECO:0000256" key="2">
    <source>
        <dbReference type="ARBA" id="ARBA00007543"/>
    </source>
</evidence>
<dbReference type="InterPro" id="IPR003317">
    <property type="entry name" value="Cyt-d_oxidase_su2"/>
</dbReference>
<feature type="transmembrane region" description="Helical" evidence="7">
    <location>
        <begin position="74"/>
        <end position="95"/>
    </location>
</feature>
<organism evidence="8 9">
    <name type="scientific">Synoicihabitans lomoniglobus</name>
    <dbReference type="NCBI Taxonomy" id="2909285"/>
    <lineage>
        <taxon>Bacteria</taxon>
        <taxon>Pseudomonadati</taxon>
        <taxon>Verrucomicrobiota</taxon>
        <taxon>Opitutia</taxon>
        <taxon>Opitutales</taxon>
        <taxon>Opitutaceae</taxon>
        <taxon>Synoicihabitans</taxon>
    </lineage>
</organism>
<keyword evidence="6 7" id="KW-0472">Membrane</keyword>
<gene>
    <name evidence="8" type="ORF">PXH66_06250</name>
</gene>
<dbReference type="GO" id="GO:0019646">
    <property type="term" value="P:aerobic electron transport chain"/>
    <property type="evidence" value="ECO:0007669"/>
    <property type="project" value="TreeGrafter"/>
</dbReference>
<name>A0AAF0I2D8_9BACT</name>
<keyword evidence="3" id="KW-1003">Cell membrane</keyword>
<evidence type="ECO:0000256" key="5">
    <source>
        <dbReference type="ARBA" id="ARBA00022989"/>
    </source>
</evidence>
<dbReference type="GO" id="GO:0070069">
    <property type="term" value="C:cytochrome complex"/>
    <property type="evidence" value="ECO:0007669"/>
    <property type="project" value="TreeGrafter"/>
</dbReference>
<sequence>MVDLLIVIIGACLLLYITLGGSDFGAGILELLPAGELRDAQKRAVNAAMGPVWEANHMWLILVVVILFMGFPPLFTTLMVSLHVPMLALLGGIVVRGCAFTFRHYDAVQSPRSQRVYTWLFGLSSLWTSWWLGTIAASLHRGIIDPEARSVWSAYFAPWWGWYPMAVAGFVTCIFVFLASVFLIGETEDPALRRRFTRAAIRANIAVVLAGGAVFLSSFYERENLFNAVTQTPAIWVLVAAATGLLVLLWNFVNRRRTLLVRTMAAGQVALILGGWYLLYVPRAVTTVTGPVRFHDVAAPPATLTQLLIALVVGSGLIFPALYYLLRVFKLSPPSD</sequence>
<dbReference type="PANTHER" id="PTHR43141:SF4">
    <property type="entry name" value="CYTOCHROME BD2 SUBUNIT II"/>
    <property type="match status" value="1"/>
</dbReference>
<protein>
    <submittedName>
        <fullName evidence="8">Cytochrome d ubiquinol oxidase subunit II</fullName>
    </submittedName>
</protein>
<dbReference type="GO" id="GO:0009055">
    <property type="term" value="F:electron transfer activity"/>
    <property type="evidence" value="ECO:0007669"/>
    <property type="project" value="TreeGrafter"/>
</dbReference>
<keyword evidence="4 7" id="KW-0812">Transmembrane</keyword>
<accession>A0AAF0I2D8</accession>
<dbReference type="GO" id="GO:0005886">
    <property type="term" value="C:plasma membrane"/>
    <property type="evidence" value="ECO:0007669"/>
    <property type="project" value="UniProtKB-SubCell"/>
</dbReference>
<keyword evidence="5 7" id="KW-1133">Transmembrane helix</keyword>
<dbReference type="EMBL" id="CP119075">
    <property type="protein sequence ID" value="WED66447.1"/>
    <property type="molecule type" value="Genomic_DNA"/>
</dbReference>
<dbReference type="Proteomes" id="UP001218638">
    <property type="component" value="Chromosome"/>
</dbReference>
<feature type="transmembrane region" description="Helical" evidence="7">
    <location>
        <begin position="6"/>
        <end position="32"/>
    </location>
</feature>
<dbReference type="Pfam" id="PF02322">
    <property type="entry name" value="Cyt_bd_oxida_II"/>
    <property type="match status" value="1"/>
</dbReference>
<evidence type="ECO:0000256" key="3">
    <source>
        <dbReference type="ARBA" id="ARBA00022475"/>
    </source>
</evidence>
<dbReference type="KEGG" id="slom:PXH66_06250"/>
<feature type="transmembrane region" description="Helical" evidence="7">
    <location>
        <begin position="259"/>
        <end position="279"/>
    </location>
</feature>
<comment type="subcellular location">
    <subcellularLocation>
        <location evidence="1">Cell membrane</location>
        <topology evidence="1">Multi-pass membrane protein</topology>
    </subcellularLocation>
</comment>
<evidence type="ECO:0000313" key="9">
    <source>
        <dbReference type="Proteomes" id="UP001218638"/>
    </source>
</evidence>
<feature type="transmembrane region" description="Helical" evidence="7">
    <location>
        <begin position="196"/>
        <end position="220"/>
    </location>
</feature>
<proteinExistence type="inferred from homology"/>
<reference evidence="8" key="1">
    <citation type="submission" date="2023-03" db="EMBL/GenBank/DDBJ databases">
        <title>Lomoglobus Profundus gen. nov., sp. nov., a novel member of the phylum Verrucomicrobia, isolated from deep-marine sediment of South China Sea.</title>
        <authorList>
            <person name="Ahmad T."/>
            <person name="Ishaq S.E."/>
            <person name="Wang F."/>
        </authorList>
    </citation>
    <scope>NUCLEOTIDE SEQUENCE</scope>
    <source>
        <strain evidence="8">LMO-M01</strain>
    </source>
</reference>
<dbReference type="AlphaFoldDB" id="A0AAF0I2D8"/>